<reference evidence="1" key="1">
    <citation type="submission" date="2022-07" db="EMBL/GenBank/DDBJ databases">
        <authorList>
            <person name="Otstavnykh N."/>
            <person name="Isaeva M."/>
            <person name="Bystritskaya E."/>
        </authorList>
    </citation>
    <scope>NUCLEOTIDE SEQUENCE</scope>
    <source>
        <strain evidence="1">KCTC 52189</strain>
    </source>
</reference>
<dbReference type="Pfam" id="PF03745">
    <property type="entry name" value="DUF309"/>
    <property type="match status" value="1"/>
</dbReference>
<dbReference type="SUPFAM" id="SSF140663">
    <property type="entry name" value="TTHA0068-like"/>
    <property type="match status" value="1"/>
</dbReference>
<keyword evidence="2" id="KW-1185">Reference proteome</keyword>
<evidence type="ECO:0000313" key="2">
    <source>
        <dbReference type="Proteomes" id="UP001226762"/>
    </source>
</evidence>
<dbReference type="Gene3D" id="1.10.3450.10">
    <property type="entry name" value="TTHA0068-like"/>
    <property type="match status" value="1"/>
</dbReference>
<dbReference type="InterPro" id="IPR005500">
    <property type="entry name" value="DUF309"/>
</dbReference>
<protein>
    <submittedName>
        <fullName evidence="1">DUF309 domain-containing protein</fullName>
    </submittedName>
</protein>
<organism evidence="1 2">
    <name type="scientific">Marimonas arenosa</name>
    <dbReference type="NCBI Taxonomy" id="1795305"/>
    <lineage>
        <taxon>Bacteria</taxon>
        <taxon>Pseudomonadati</taxon>
        <taxon>Pseudomonadota</taxon>
        <taxon>Alphaproteobacteria</taxon>
        <taxon>Rhodobacterales</taxon>
        <taxon>Paracoccaceae</taxon>
        <taxon>Marimonas</taxon>
    </lineage>
</organism>
<dbReference type="RefSeq" id="WP_306735356.1">
    <property type="nucleotide sequence ID" value="NZ_JANHAX010000002.1"/>
</dbReference>
<comment type="caution">
    <text evidence="1">The sequence shown here is derived from an EMBL/GenBank/DDBJ whole genome shotgun (WGS) entry which is preliminary data.</text>
</comment>
<gene>
    <name evidence="1" type="ORF">NO357_09325</name>
</gene>
<dbReference type="EMBL" id="JANHAX010000002">
    <property type="protein sequence ID" value="MDQ2090096.1"/>
    <property type="molecule type" value="Genomic_DNA"/>
</dbReference>
<accession>A0AAE4B685</accession>
<name>A0AAE4B685_9RHOB</name>
<dbReference type="Proteomes" id="UP001226762">
    <property type="component" value="Unassembled WGS sequence"/>
</dbReference>
<dbReference type="AlphaFoldDB" id="A0AAE4B685"/>
<proteinExistence type="predicted"/>
<evidence type="ECO:0000313" key="1">
    <source>
        <dbReference type="EMBL" id="MDQ2090096.1"/>
    </source>
</evidence>
<reference evidence="1" key="2">
    <citation type="submission" date="2023-02" db="EMBL/GenBank/DDBJ databases">
        <title>'Rhodoalgimonas zhirmunskyi' gen. nov., isolated from a red alga.</title>
        <authorList>
            <person name="Nedashkovskaya O.I."/>
            <person name="Otstavnykh N.Y."/>
            <person name="Bystritskaya E.P."/>
            <person name="Balabanova L.A."/>
            <person name="Isaeva M.P."/>
        </authorList>
    </citation>
    <scope>NUCLEOTIDE SEQUENCE</scope>
    <source>
        <strain evidence="1">KCTC 52189</strain>
    </source>
</reference>
<sequence length="147" mass="16054">MPRSAVPLPDHAYVPGRTPRHSSGRFAAICATVDRGGDPARLVDCEAWTLGCAWLDAGYFWEAHELLEAVWAVLPQNSPERRLVQALIQIANAGLKARMGRPGAVARLAEIVRDLLAECGSGGREDIMGLRLEDLARRIDEIEAGWT</sequence>
<dbReference type="InterPro" id="IPR023203">
    <property type="entry name" value="TTHA0068_sf"/>
</dbReference>